<proteinExistence type="predicted"/>
<dbReference type="EMBL" id="BPQP01000049">
    <property type="protein sequence ID" value="GJD95947.1"/>
    <property type="molecule type" value="Genomic_DNA"/>
</dbReference>
<evidence type="ECO:0008006" key="3">
    <source>
        <dbReference type="Google" id="ProtNLM"/>
    </source>
</evidence>
<dbReference type="Proteomes" id="UP001055125">
    <property type="component" value="Unassembled WGS sequence"/>
</dbReference>
<gene>
    <name evidence="1" type="ORF">OCOJLMKI_3164</name>
</gene>
<protein>
    <recommendedName>
        <fullName evidence="3">Polyhydroxyalkanoic acid synthase</fullName>
    </recommendedName>
</protein>
<keyword evidence="2" id="KW-1185">Reference proteome</keyword>
<dbReference type="RefSeq" id="WP_238245071.1">
    <property type="nucleotide sequence ID" value="NZ_BPQP01000049.1"/>
</dbReference>
<evidence type="ECO:0000313" key="2">
    <source>
        <dbReference type="Proteomes" id="UP001055125"/>
    </source>
</evidence>
<comment type="caution">
    <text evidence="1">The sequence shown here is derived from an EMBL/GenBank/DDBJ whole genome shotgun (WGS) entry which is preliminary data.</text>
</comment>
<reference evidence="1" key="2">
    <citation type="submission" date="2021-08" db="EMBL/GenBank/DDBJ databases">
        <authorList>
            <person name="Tani A."/>
            <person name="Ola A."/>
            <person name="Ogura Y."/>
            <person name="Katsura K."/>
            <person name="Hayashi T."/>
        </authorList>
    </citation>
    <scope>NUCLEOTIDE SEQUENCE</scope>
    <source>
        <strain evidence="1">DSM 19015</strain>
    </source>
</reference>
<accession>A0ABQ4S0J8</accession>
<name>A0ABQ4S0J8_9HYPH</name>
<sequence length="105" mass="11484">MPKPLIVELPHELGPVEARRRIAEGLDQMKGMLLKAGVAVDSMAWTGDRLDFAVAAMGQKVDGQVDVRPETVRIEVRLPLLLALFAQKIQKSIGKEGGNLLLTKK</sequence>
<evidence type="ECO:0000313" key="1">
    <source>
        <dbReference type="EMBL" id="GJD95947.1"/>
    </source>
</evidence>
<organism evidence="1 2">
    <name type="scientific">Methylobacterium iners</name>
    <dbReference type="NCBI Taxonomy" id="418707"/>
    <lineage>
        <taxon>Bacteria</taxon>
        <taxon>Pseudomonadati</taxon>
        <taxon>Pseudomonadota</taxon>
        <taxon>Alphaproteobacteria</taxon>
        <taxon>Hyphomicrobiales</taxon>
        <taxon>Methylobacteriaceae</taxon>
        <taxon>Methylobacterium</taxon>
    </lineage>
</organism>
<dbReference type="Pfam" id="PF09650">
    <property type="entry name" value="PHA_gran_rgn"/>
    <property type="match status" value="1"/>
</dbReference>
<dbReference type="InterPro" id="IPR013433">
    <property type="entry name" value="PHA_gran_rgn"/>
</dbReference>
<reference evidence="1" key="1">
    <citation type="journal article" date="2021" name="Front. Microbiol.">
        <title>Comprehensive Comparative Genomics and Phenotyping of Methylobacterium Species.</title>
        <authorList>
            <person name="Alessa O."/>
            <person name="Ogura Y."/>
            <person name="Fujitani Y."/>
            <person name="Takami H."/>
            <person name="Hayashi T."/>
            <person name="Sahin N."/>
            <person name="Tani A."/>
        </authorList>
    </citation>
    <scope>NUCLEOTIDE SEQUENCE</scope>
    <source>
        <strain evidence="1">DSM 19015</strain>
    </source>
</reference>